<dbReference type="Proteomes" id="UP000264353">
    <property type="component" value="Chromosome A2"/>
</dbReference>
<proteinExistence type="predicted"/>
<evidence type="ECO:0000313" key="1">
    <source>
        <dbReference type="EMBL" id="RID74278.1"/>
    </source>
</evidence>
<dbReference type="EMBL" id="CM010629">
    <property type="protein sequence ID" value="RID74278.1"/>
    <property type="molecule type" value="Genomic_DNA"/>
</dbReference>
<gene>
    <name evidence="1" type="ORF">BRARA_B01385</name>
</gene>
<reference evidence="1 2" key="1">
    <citation type="submission" date="2018-06" db="EMBL/GenBank/DDBJ databases">
        <title>WGS assembly of Brassica rapa FPsc.</title>
        <authorList>
            <person name="Bowman J."/>
            <person name="Kohchi T."/>
            <person name="Yamato K."/>
            <person name="Jenkins J."/>
            <person name="Shu S."/>
            <person name="Ishizaki K."/>
            <person name="Yamaoka S."/>
            <person name="Nishihama R."/>
            <person name="Nakamura Y."/>
            <person name="Berger F."/>
            <person name="Adam C."/>
            <person name="Aki S."/>
            <person name="Althoff F."/>
            <person name="Araki T."/>
            <person name="Arteaga-Vazquez M."/>
            <person name="Balasubrmanian S."/>
            <person name="Bauer D."/>
            <person name="Boehm C."/>
            <person name="Briginshaw L."/>
            <person name="Caballero-Perez J."/>
            <person name="Catarino B."/>
            <person name="Chen F."/>
            <person name="Chiyoda S."/>
            <person name="Chovatia M."/>
            <person name="Davies K."/>
            <person name="Delmans M."/>
            <person name="Demura T."/>
            <person name="Dierschke T."/>
            <person name="Dolan L."/>
            <person name="Dorantes-Acosta A."/>
            <person name="Eklund D."/>
            <person name="Florent S."/>
            <person name="Flores-Sandoval E."/>
            <person name="Fujiyama A."/>
            <person name="Fukuzawa H."/>
            <person name="Galik B."/>
            <person name="Grimanelli D."/>
            <person name="Grimwood J."/>
            <person name="Grossniklaus U."/>
            <person name="Hamada T."/>
            <person name="Haseloff J."/>
            <person name="Hetherington A."/>
            <person name="Higo A."/>
            <person name="Hirakawa Y."/>
            <person name="Hundley H."/>
            <person name="Ikeda Y."/>
            <person name="Inoue K."/>
            <person name="Inoue S."/>
            <person name="Ishida S."/>
            <person name="Jia Q."/>
            <person name="Kakita M."/>
            <person name="Kanazawa T."/>
            <person name="Kawai Y."/>
            <person name="Kawashima T."/>
            <person name="Kennedy M."/>
            <person name="Kinose K."/>
            <person name="Kinoshita T."/>
            <person name="Kohara Y."/>
            <person name="Koide E."/>
            <person name="Komatsu K."/>
            <person name="Kopischke S."/>
            <person name="Kubo M."/>
            <person name="Kyozuka J."/>
            <person name="Lagercrantz U."/>
            <person name="Lin S."/>
            <person name="Lindquist E."/>
            <person name="Lipzen A."/>
            <person name="Lu C."/>
            <person name="Luna E."/>
            <person name="Martienssen R."/>
            <person name="Minamino N."/>
            <person name="Mizutani M."/>
            <person name="Mizutani M."/>
            <person name="Mochizuki N."/>
            <person name="Monte I."/>
            <person name="Mosher R."/>
            <person name="Nagasaki H."/>
            <person name="Nakagami H."/>
            <person name="Naramoto S."/>
            <person name="Nishitani K."/>
            <person name="Ohtani M."/>
            <person name="Okamoto T."/>
            <person name="Okumura M."/>
            <person name="Phillips J."/>
            <person name="Pollak B."/>
            <person name="Reinders A."/>
            <person name="Roevekamp M."/>
            <person name="Sano R."/>
            <person name="Sawa S."/>
            <person name="Schmid M."/>
            <person name="Shirakawa M."/>
            <person name="Solano R."/>
            <person name="Spunde A."/>
            <person name="Suetsugu N."/>
            <person name="Sugano S."/>
            <person name="Sugiyama A."/>
            <person name="Sun R."/>
            <person name="Suzuki Y."/>
            <person name="Takenaka M."/>
            <person name="Takezawa D."/>
            <person name="Tomogane H."/>
            <person name="Tsuzuki M."/>
            <person name="Ueda T."/>
            <person name="Umeda M."/>
            <person name="Ward J."/>
            <person name="Watanabe Y."/>
            <person name="Yazaki K."/>
            <person name="Yokoyama R."/>
            <person name="Yoshitake Y."/>
            <person name="Yotsui I."/>
            <person name="Zachgo S."/>
            <person name="Schmutz J."/>
        </authorList>
    </citation>
    <scope>NUCLEOTIDE SEQUENCE [LARGE SCALE GENOMIC DNA]</scope>
    <source>
        <strain evidence="2">cv. B-3</strain>
    </source>
</reference>
<organism evidence="1 2">
    <name type="scientific">Brassica campestris</name>
    <name type="common">Field mustard</name>
    <dbReference type="NCBI Taxonomy" id="3711"/>
    <lineage>
        <taxon>Eukaryota</taxon>
        <taxon>Viridiplantae</taxon>
        <taxon>Streptophyta</taxon>
        <taxon>Embryophyta</taxon>
        <taxon>Tracheophyta</taxon>
        <taxon>Spermatophyta</taxon>
        <taxon>Magnoliopsida</taxon>
        <taxon>eudicotyledons</taxon>
        <taxon>Gunneridae</taxon>
        <taxon>Pentapetalae</taxon>
        <taxon>rosids</taxon>
        <taxon>malvids</taxon>
        <taxon>Brassicales</taxon>
        <taxon>Brassicaceae</taxon>
        <taxon>Brassiceae</taxon>
        <taxon>Brassica</taxon>
    </lineage>
</organism>
<evidence type="ECO:0000313" key="2">
    <source>
        <dbReference type="Proteomes" id="UP000264353"/>
    </source>
</evidence>
<accession>A0A398ABP6</accession>
<name>A0A398ABP6_BRACM</name>
<dbReference type="AlphaFoldDB" id="A0A398ABP6"/>
<sequence>MYNQIPKSTRSIPRKFRGKPFCPRNFLGIFKIPPTALQRLSNVYNISSEFIGFFRGILFSSVFRRNIPTK</sequence>
<protein>
    <submittedName>
        <fullName evidence="1">Uncharacterized protein</fullName>
    </submittedName>
</protein>